<dbReference type="AlphaFoldDB" id="A0A813XL44"/>
<dbReference type="SMART" id="SM01025">
    <property type="entry name" value="BEN"/>
    <property type="match status" value="1"/>
</dbReference>
<evidence type="ECO:0000256" key="1">
    <source>
        <dbReference type="SAM" id="MobiDB-lite"/>
    </source>
</evidence>
<evidence type="ECO:0000313" key="4">
    <source>
        <dbReference type="Proteomes" id="UP000663879"/>
    </source>
</evidence>
<dbReference type="Proteomes" id="UP000663879">
    <property type="component" value="Unassembled WGS sequence"/>
</dbReference>
<feature type="domain" description="BEN" evidence="2">
    <location>
        <begin position="360"/>
        <end position="440"/>
    </location>
</feature>
<feature type="compositionally biased region" description="Basic residues" evidence="1">
    <location>
        <begin position="32"/>
        <end position="50"/>
    </location>
</feature>
<reference evidence="3" key="1">
    <citation type="submission" date="2021-02" db="EMBL/GenBank/DDBJ databases">
        <authorList>
            <person name="Nowell W R."/>
        </authorList>
    </citation>
    <scope>NUCLEOTIDE SEQUENCE</scope>
    <source>
        <strain evidence="3">Ploen Becks lab</strain>
    </source>
</reference>
<accession>A0A813XL44</accession>
<feature type="compositionally biased region" description="Acidic residues" evidence="1">
    <location>
        <begin position="58"/>
        <end position="74"/>
    </location>
</feature>
<dbReference type="GO" id="GO:0003677">
    <property type="term" value="F:DNA binding"/>
    <property type="evidence" value="ECO:0007669"/>
    <property type="project" value="InterPro"/>
</dbReference>
<keyword evidence="4" id="KW-1185">Reference proteome</keyword>
<proteinExistence type="predicted"/>
<dbReference type="EMBL" id="CAJNOC010001457">
    <property type="protein sequence ID" value="CAF0866517.1"/>
    <property type="molecule type" value="Genomic_DNA"/>
</dbReference>
<sequence length="442" mass="50545">MSEKASAESLIVCRRKGRPPKPKAIVETTQSTKRKISLNKQKKKSPKRIKVYTLSEDKENEPEEENNEENDDDLEKISESDSEEKNYNLELENSDLGASLQAIREDAQKKKIASIKDVRKLEKSSAIKYLNNFAKYNETKEESQKKLAKAITDSISDTLQNGFNQLNSTFIDFLQGFRQINQQSLIFSSSQEVSTRQFNSSIFQTPLTNSERSTSQLTNTEIHSELTEVNSSPVYIPIHFPTFVDTPEPDLQQNDPISNTQSNNLSISQTSESPFTQTQTLISTVPVQPQLTPTVPLTQVPIPPQSTPTLPLTQGINCFQANSTRFNAEISQEALIVERRNRIFDRAYIQRLREQRISTPNFATKLLMFFFDQSEMIGNVNVEGNILNRKSSREALDTVRVNEIRRLVLDGRNNEEERKKVWTRCRDAMNKKISEIKKLNNF</sequence>
<protein>
    <recommendedName>
        <fullName evidence="2">BEN domain-containing protein</fullName>
    </recommendedName>
</protein>
<feature type="compositionally biased region" description="Basic and acidic residues" evidence="1">
    <location>
        <begin position="75"/>
        <end position="85"/>
    </location>
</feature>
<feature type="region of interest" description="Disordered" evidence="1">
    <location>
        <begin position="245"/>
        <end position="268"/>
    </location>
</feature>
<gene>
    <name evidence="3" type="ORF">OXX778_LOCUS9710</name>
</gene>
<name>A0A813XL44_9BILA</name>
<comment type="caution">
    <text evidence="3">The sequence shown here is derived from an EMBL/GenBank/DDBJ whole genome shotgun (WGS) entry which is preliminary data.</text>
</comment>
<evidence type="ECO:0000259" key="2">
    <source>
        <dbReference type="SMART" id="SM01025"/>
    </source>
</evidence>
<feature type="compositionally biased region" description="Polar residues" evidence="1">
    <location>
        <begin position="251"/>
        <end position="268"/>
    </location>
</feature>
<evidence type="ECO:0000313" key="3">
    <source>
        <dbReference type="EMBL" id="CAF0866517.1"/>
    </source>
</evidence>
<dbReference type="InterPro" id="IPR018379">
    <property type="entry name" value="BEN_domain"/>
</dbReference>
<feature type="region of interest" description="Disordered" evidence="1">
    <location>
        <begin position="1"/>
        <end position="85"/>
    </location>
</feature>
<organism evidence="3 4">
    <name type="scientific">Brachionus calyciflorus</name>
    <dbReference type="NCBI Taxonomy" id="104777"/>
    <lineage>
        <taxon>Eukaryota</taxon>
        <taxon>Metazoa</taxon>
        <taxon>Spiralia</taxon>
        <taxon>Gnathifera</taxon>
        <taxon>Rotifera</taxon>
        <taxon>Eurotatoria</taxon>
        <taxon>Monogononta</taxon>
        <taxon>Pseudotrocha</taxon>
        <taxon>Ploima</taxon>
        <taxon>Brachionidae</taxon>
        <taxon>Brachionus</taxon>
    </lineage>
</organism>